<accession>A0A7X2MAT9</accession>
<evidence type="ECO:0000313" key="2">
    <source>
        <dbReference type="EMBL" id="MSD27137.1"/>
    </source>
</evidence>
<dbReference type="Proteomes" id="UP001193756">
    <property type="component" value="Unassembled WGS sequence"/>
</dbReference>
<proteinExistence type="inferred from homology"/>
<evidence type="ECO:0000256" key="1">
    <source>
        <dbReference type="ARBA" id="ARBA00009981"/>
    </source>
</evidence>
<name>A0A7X2MAT9_9FIRM</name>
<reference evidence="2 4" key="1">
    <citation type="journal article" date="2019" name="Nat. Med.">
        <title>A library of human gut bacterial isolates paired with longitudinal multiomics data enables mechanistic microbiome research.</title>
        <authorList>
            <person name="Poyet M."/>
            <person name="Groussin M."/>
            <person name="Gibbons S.M."/>
            <person name="Avila-Pacheco J."/>
            <person name="Jiang X."/>
            <person name="Kearney S.M."/>
            <person name="Perrotta A.R."/>
            <person name="Berdy B."/>
            <person name="Zhao S."/>
            <person name="Lieberman T.D."/>
            <person name="Swanson P.K."/>
            <person name="Smith M."/>
            <person name="Roesemann S."/>
            <person name="Alexander J.E."/>
            <person name="Rich S.A."/>
            <person name="Livny J."/>
            <person name="Vlamakis H."/>
            <person name="Clish C."/>
            <person name="Bullock K."/>
            <person name="Deik A."/>
            <person name="Scott J."/>
            <person name="Pierce K.A."/>
            <person name="Xavier R.J."/>
            <person name="Alm E.J."/>
        </authorList>
    </citation>
    <scope>NUCLEOTIDE SEQUENCE [LARGE SCALE GENOMIC DNA]</scope>
    <source>
        <strain evidence="2 4">BIOML-A5</strain>
    </source>
</reference>
<dbReference type="RefSeq" id="WP_154268584.1">
    <property type="nucleotide sequence ID" value="NZ_AP031452.1"/>
</dbReference>
<organism evidence="2 4">
    <name type="scientific">Agathobacter rectalis</name>
    <dbReference type="NCBI Taxonomy" id="39491"/>
    <lineage>
        <taxon>Bacteria</taxon>
        <taxon>Bacillati</taxon>
        <taxon>Bacillota</taxon>
        <taxon>Clostridia</taxon>
        <taxon>Lachnospirales</taxon>
        <taxon>Lachnospiraceae</taxon>
        <taxon>Agathobacter</taxon>
    </lineage>
</organism>
<dbReference type="Proteomes" id="UP000465607">
    <property type="component" value="Unassembled WGS sequence"/>
</dbReference>
<dbReference type="EMBL" id="WKQV01000008">
    <property type="protein sequence ID" value="MSD27137.1"/>
    <property type="molecule type" value="Genomic_DNA"/>
</dbReference>
<sequence length="84" mass="9788">MPNIKPISDLRNYTDVLKEVDISSRVYLTRNGRGEYGILTMEEIDELDRLKAIYTLNKKLQEAEDEAEREGWISEEDLKKELGV</sequence>
<protein>
    <submittedName>
        <fullName evidence="2">Prevent-host-death protein</fullName>
    </submittedName>
</protein>
<gene>
    <name evidence="3" type="ORF">G4312_06020</name>
    <name evidence="2" type="ORF">GKE44_08195</name>
</gene>
<dbReference type="SUPFAM" id="SSF143120">
    <property type="entry name" value="YefM-like"/>
    <property type="match status" value="1"/>
</dbReference>
<reference evidence="3" key="3">
    <citation type="submission" date="2020-02" db="EMBL/GenBank/DDBJ databases">
        <authorList>
            <person name="Littmann E."/>
            <person name="Sorbara M."/>
        </authorList>
    </citation>
    <scope>NUCLEOTIDE SEQUENCE</scope>
    <source>
        <strain evidence="3">MSK.16.45</strain>
    </source>
</reference>
<comment type="similarity">
    <text evidence="1">Belongs to the phD/YefM antitoxin family.</text>
</comment>
<evidence type="ECO:0000313" key="4">
    <source>
        <dbReference type="Proteomes" id="UP000465607"/>
    </source>
</evidence>
<dbReference type="EMBL" id="JAAIMP010000006">
    <property type="protein sequence ID" value="NSC76848.1"/>
    <property type="molecule type" value="Genomic_DNA"/>
</dbReference>
<evidence type="ECO:0000313" key="3">
    <source>
        <dbReference type="EMBL" id="NSC76848.1"/>
    </source>
</evidence>
<dbReference type="AlphaFoldDB" id="A0A7X2MAT9"/>
<reference evidence="3" key="2">
    <citation type="journal article" date="2020" name="Cell Host Microbe">
        <title>Functional and Genomic Variation between Human-Derived Isolates of Lachnospiraceae Reveals Inter- and Intra-Species Diversity.</title>
        <authorList>
            <person name="Sorbara M.T."/>
            <person name="Littmann E.R."/>
            <person name="Fontana E."/>
            <person name="Moody T.U."/>
            <person name="Kohout C.E."/>
            <person name="Gjonbalaj M."/>
            <person name="Eaton V."/>
            <person name="Seok R."/>
            <person name="Leiner I.M."/>
            <person name="Pamer E.G."/>
        </authorList>
    </citation>
    <scope>NUCLEOTIDE SEQUENCE</scope>
    <source>
        <strain evidence="3">MSK.16.45</strain>
    </source>
</reference>
<dbReference type="InterPro" id="IPR036165">
    <property type="entry name" value="YefM-like_sf"/>
</dbReference>
<comment type="caution">
    <text evidence="2">The sequence shown here is derived from an EMBL/GenBank/DDBJ whole genome shotgun (WGS) entry which is preliminary data.</text>
</comment>